<dbReference type="Gene3D" id="3.40.50.360">
    <property type="match status" value="1"/>
</dbReference>
<evidence type="ECO:0000256" key="2">
    <source>
        <dbReference type="ARBA" id="ARBA00022630"/>
    </source>
</evidence>
<dbReference type="SUPFAM" id="SSF52218">
    <property type="entry name" value="Flavoproteins"/>
    <property type="match status" value="1"/>
</dbReference>
<evidence type="ECO:0000256" key="1">
    <source>
        <dbReference type="ARBA" id="ARBA00005990"/>
    </source>
</evidence>
<name>A0A933P001_9HYPH</name>
<keyword evidence="3" id="KW-0288">FMN</keyword>
<evidence type="ECO:0000313" key="7">
    <source>
        <dbReference type="Proteomes" id="UP000782610"/>
    </source>
</evidence>
<evidence type="ECO:0000259" key="5">
    <source>
        <dbReference type="Pfam" id="PF03358"/>
    </source>
</evidence>
<comment type="similarity">
    <text evidence="1">Belongs to the SsuE family.</text>
</comment>
<dbReference type="Pfam" id="PF03358">
    <property type="entry name" value="FMN_red"/>
    <property type="match status" value="1"/>
</dbReference>
<proteinExistence type="inferred from homology"/>
<sequence length="193" mass="20841">MGKTFKFVGFAGSSSRPSRTRNLVEAITTTAAKRIGATTTIYDLNEIHPSLGSTLDPSTAPLDLVELIEAITNADALIVGSPVYKGTYTGLFKHLFDLIEPKALKDKPVVLSATGGSERHALVLDHGLRPLFAFFSADIVATGVYATETDFTDHQPSSAALLSRIDRVALELSWRINTARDEFPEPLQILAQA</sequence>
<organism evidence="6 7">
    <name type="scientific">Devosia nanyangense</name>
    <dbReference type="NCBI Taxonomy" id="1228055"/>
    <lineage>
        <taxon>Bacteria</taxon>
        <taxon>Pseudomonadati</taxon>
        <taxon>Pseudomonadota</taxon>
        <taxon>Alphaproteobacteria</taxon>
        <taxon>Hyphomicrobiales</taxon>
        <taxon>Devosiaceae</taxon>
        <taxon>Devosia</taxon>
    </lineage>
</organism>
<dbReference type="PANTHER" id="PTHR43408:SF2">
    <property type="entry name" value="FMN REDUCTASE (NADPH)"/>
    <property type="match status" value="1"/>
</dbReference>
<reference evidence="6" key="1">
    <citation type="submission" date="2020-07" db="EMBL/GenBank/DDBJ databases">
        <title>Huge and variable diversity of episymbiotic CPR bacteria and DPANN archaea in groundwater ecosystems.</title>
        <authorList>
            <person name="He C.Y."/>
            <person name="Keren R."/>
            <person name="Whittaker M."/>
            <person name="Farag I.F."/>
            <person name="Doudna J."/>
            <person name="Cate J.H.D."/>
            <person name="Banfield J.F."/>
        </authorList>
    </citation>
    <scope>NUCLEOTIDE SEQUENCE</scope>
    <source>
        <strain evidence="6">NC_groundwater_1586_Pr3_B-0.1um_66_15</strain>
    </source>
</reference>
<dbReference type="InterPro" id="IPR029039">
    <property type="entry name" value="Flavoprotein-like_sf"/>
</dbReference>
<comment type="caution">
    <text evidence="6">The sequence shown here is derived from an EMBL/GenBank/DDBJ whole genome shotgun (WGS) entry which is preliminary data.</text>
</comment>
<dbReference type="InterPro" id="IPR051814">
    <property type="entry name" value="NAD(P)H-dep_FMN_reductase"/>
</dbReference>
<evidence type="ECO:0000256" key="3">
    <source>
        <dbReference type="ARBA" id="ARBA00022643"/>
    </source>
</evidence>
<evidence type="ECO:0000313" key="6">
    <source>
        <dbReference type="EMBL" id="MBI4923077.1"/>
    </source>
</evidence>
<dbReference type="GO" id="GO:0016491">
    <property type="term" value="F:oxidoreductase activity"/>
    <property type="evidence" value="ECO:0007669"/>
    <property type="project" value="UniProtKB-KW"/>
</dbReference>
<protein>
    <submittedName>
        <fullName evidence="6">NAD(P)H-dependent oxidoreductase</fullName>
    </submittedName>
</protein>
<dbReference type="Proteomes" id="UP000782610">
    <property type="component" value="Unassembled WGS sequence"/>
</dbReference>
<dbReference type="InterPro" id="IPR005025">
    <property type="entry name" value="FMN_Rdtase-like_dom"/>
</dbReference>
<keyword evidence="4" id="KW-0560">Oxidoreductase</keyword>
<dbReference type="PANTHER" id="PTHR43408">
    <property type="entry name" value="FMN REDUCTASE (NADPH)"/>
    <property type="match status" value="1"/>
</dbReference>
<feature type="domain" description="NADPH-dependent FMN reductase-like" evidence="5">
    <location>
        <begin position="6"/>
        <end position="149"/>
    </location>
</feature>
<gene>
    <name evidence="6" type="ORF">HY834_15140</name>
</gene>
<dbReference type="EMBL" id="JACRAF010000042">
    <property type="protein sequence ID" value="MBI4923077.1"/>
    <property type="molecule type" value="Genomic_DNA"/>
</dbReference>
<accession>A0A933P001</accession>
<dbReference type="AlphaFoldDB" id="A0A933P001"/>
<evidence type="ECO:0000256" key="4">
    <source>
        <dbReference type="ARBA" id="ARBA00023002"/>
    </source>
</evidence>
<keyword evidence="2" id="KW-0285">Flavoprotein</keyword>